<dbReference type="GO" id="GO:0006285">
    <property type="term" value="P:base-excision repair, AP site formation"/>
    <property type="evidence" value="ECO:0007669"/>
    <property type="project" value="TreeGrafter"/>
</dbReference>
<evidence type="ECO:0000313" key="4">
    <source>
        <dbReference type="Proteomes" id="UP000265742"/>
    </source>
</evidence>
<dbReference type="OrthoDB" id="5501430at2"/>
<dbReference type="GO" id="GO:0032131">
    <property type="term" value="F:alkylated DNA binding"/>
    <property type="evidence" value="ECO:0007669"/>
    <property type="project" value="TreeGrafter"/>
</dbReference>
<name>A0A3A1U345_9MICO</name>
<dbReference type="PANTHER" id="PTHR43003">
    <property type="entry name" value="DNA-3-METHYLADENINE GLYCOSYLASE"/>
    <property type="match status" value="1"/>
</dbReference>
<evidence type="ECO:0000313" key="3">
    <source>
        <dbReference type="EMBL" id="RIX31284.1"/>
    </source>
</evidence>
<keyword evidence="1" id="KW-0227">DNA damage</keyword>
<dbReference type="SUPFAM" id="SSF48150">
    <property type="entry name" value="DNA-glycosylase"/>
    <property type="match status" value="1"/>
</dbReference>
<dbReference type="GO" id="GO:0006307">
    <property type="term" value="P:DNA alkylation repair"/>
    <property type="evidence" value="ECO:0007669"/>
    <property type="project" value="TreeGrafter"/>
</dbReference>
<dbReference type="EMBL" id="QXTG01000001">
    <property type="protein sequence ID" value="RIX31284.1"/>
    <property type="molecule type" value="Genomic_DNA"/>
</dbReference>
<dbReference type="AlphaFoldDB" id="A0A3A1U345"/>
<reference evidence="4" key="1">
    <citation type="submission" date="2018-09" db="EMBL/GenBank/DDBJ databases">
        <authorList>
            <person name="Kim I."/>
        </authorList>
    </citation>
    <scope>NUCLEOTIDE SEQUENCE [LARGE SCALE GENOMIC DNA]</scope>
    <source>
        <strain evidence="4">DD4a</strain>
    </source>
</reference>
<dbReference type="InterPro" id="IPR011257">
    <property type="entry name" value="DNA_glycosylase"/>
</dbReference>
<protein>
    <submittedName>
        <fullName evidence="3">DNA-3-methyladenine glycosylase 2 family protein</fullName>
    </submittedName>
</protein>
<dbReference type="Proteomes" id="UP000265742">
    <property type="component" value="Unassembled WGS sequence"/>
</dbReference>
<evidence type="ECO:0000256" key="2">
    <source>
        <dbReference type="ARBA" id="ARBA00023204"/>
    </source>
</evidence>
<dbReference type="GO" id="GO:0005737">
    <property type="term" value="C:cytoplasm"/>
    <property type="evidence" value="ECO:0007669"/>
    <property type="project" value="TreeGrafter"/>
</dbReference>
<gene>
    <name evidence="3" type="ORF">D1781_00780</name>
</gene>
<dbReference type="Gene3D" id="1.10.340.30">
    <property type="entry name" value="Hypothetical protein, domain 2"/>
    <property type="match status" value="1"/>
</dbReference>
<evidence type="ECO:0000256" key="1">
    <source>
        <dbReference type="ARBA" id="ARBA00022763"/>
    </source>
</evidence>
<dbReference type="GO" id="GO:0032993">
    <property type="term" value="C:protein-DNA complex"/>
    <property type="evidence" value="ECO:0007669"/>
    <property type="project" value="TreeGrafter"/>
</dbReference>
<dbReference type="PANTHER" id="PTHR43003:SF6">
    <property type="entry name" value="DNA GLYCOSYLASE"/>
    <property type="match status" value="1"/>
</dbReference>
<keyword evidence="2" id="KW-0234">DNA repair</keyword>
<dbReference type="GO" id="GO:0043916">
    <property type="term" value="F:DNA-7-methylguanine glycosylase activity"/>
    <property type="evidence" value="ECO:0007669"/>
    <property type="project" value="TreeGrafter"/>
</dbReference>
<keyword evidence="4" id="KW-1185">Reference proteome</keyword>
<organism evidence="3 4">
    <name type="scientific">Amnibacterium setariae</name>
    <dbReference type="NCBI Taxonomy" id="2306585"/>
    <lineage>
        <taxon>Bacteria</taxon>
        <taxon>Bacillati</taxon>
        <taxon>Actinomycetota</taxon>
        <taxon>Actinomycetes</taxon>
        <taxon>Micrococcales</taxon>
        <taxon>Microbacteriaceae</taxon>
        <taxon>Amnibacterium</taxon>
    </lineage>
</organism>
<comment type="caution">
    <text evidence="3">The sequence shown here is derived from an EMBL/GenBank/DDBJ whole genome shotgun (WGS) entry which is preliminary data.</text>
</comment>
<sequence length="313" mass="34078">MPASVAAPAVTTVYAPAEPVDLVATVRVLRRGAGDPTFRREPDRPVVWRTVRTPEGAATLRLAQHADGSVHARAWGDGAEWAIDGVPELLGEGDDWSDLDVSAVRLLAETRRRRVGLRLTRCRQVVEMLVAAILEQKVATVDAHRSWAWLVRRHGEIPPGPVPEGMRVAPAADAWRRIPSWDWHRAGVDPKRSAAVMAATAVAPGLERTLALGRGGAEVAKRLRSVAGVGIWTAAETTQRSHGDPDAPSFGDLHLPGIVGTALIGRKVDDAGMLELLEPWRGHRQRVMRLIVASGVSVPRRAERLAPQDHRWH</sequence>
<dbReference type="GO" id="GO:0008725">
    <property type="term" value="F:DNA-3-methyladenine glycosylase activity"/>
    <property type="evidence" value="ECO:0007669"/>
    <property type="project" value="TreeGrafter"/>
</dbReference>
<accession>A0A3A1U345</accession>
<dbReference type="InterPro" id="IPR051912">
    <property type="entry name" value="Alkylbase_DNA_Glycosylase/TA"/>
</dbReference>
<proteinExistence type="predicted"/>